<dbReference type="GO" id="GO:0046688">
    <property type="term" value="P:response to copper ion"/>
    <property type="evidence" value="ECO:0007669"/>
    <property type="project" value="InterPro"/>
</dbReference>
<evidence type="ECO:0000259" key="11">
    <source>
        <dbReference type="Pfam" id="PF04234"/>
    </source>
</evidence>
<dbReference type="Proteomes" id="UP000199645">
    <property type="component" value="Unassembled WGS sequence"/>
</dbReference>
<dbReference type="InterPro" id="IPR014756">
    <property type="entry name" value="Ig_E-set"/>
</dbReference>
<gene>
    <name evidence="13" type="ORF">SAMN05421541_10348</name>
</gene>
<evidence type="ECO:0000256" key="7">
    <source>
        <dbReference type="ARBA" id="ARBA00023008"/>
    </source>
</evidence>
<dbReference type="PANTHER" id="PTHR34820">
    <property type="entry name" value="INNER MEMBRANE PROTEIN YEBZ"/>
    <property type="match status" value="1"/>
</dbReference>
<dbReference type="EMBL" id="FONV01000003">
    <property type="protein sequence ID" value="SFE68696.1"/>
    <property type="molecule type" value="Genomic_DNA"/>
</dbReference>
<dbReference type="GO" id="GO:0006825">
    <property type="term" value="P:copper ion transport"/>
    <property type="evidence" value="ECO:0007669"/>
    <property type="project" value="InterPro"/>
</dbReference>
<reference evidence="13 14" key="1">
    <citation type="submission" date="2016-10" db="EMBL/GenBank/DDBJ databases">
        <authorList>
            <person name="de Groot N.N."/>
        </authorList>
    </citation>
    <scope>NUCLEOTIDE SEQUENCE [LARGE SCALE GENOMIC DNA]</scope>
    <source>
        <strain evidence="13 14">DSM 43019</strain>
    </source>
</reference>
<evidence type="ECO:0000256" key="5">
    <source>
        <dbReference type="ARBA" id="ARBA00022729"/>
    </source>
</evidence>
<evidence type="ECO:0000256" key="2">
    <source>
        <dbReference type="ARBA" id="ARBA00022475"/>
    </source>
</evidence>
<dbReference type="PANTHER" id="PTHR34820:SF4">
    <property type="entry name" value="INNER MEMBRANE PROTEIN YEBZ"/>
    <property type="match status" value="1"/>
</dbReference>
<feature type="transmembrane region" description="Helical" evidence="9">
    <location>
        <begin position="432"/>
        <end position="451"/>
    </location>
</feature>
<evidence type="ECO:0000256" key="10">
    <source>
        <dbReference type="SAM" id="SignalP"/>
    </source>
</evidence>
<dbReference type="InterPro" id="IPR014755">
    <property type="entry name" value="Cu-Rt/internalin_Ig-like"/>
</dbReference>
<feature type="transmembrane region" description="Helical" evidence="9">
    <location>
        <begin position="325"/>
        <end position="346"/>
    </location>
</feature>
<dbReference type="Gene3D" id="2.60.40.1220">
    <property type="match status" value="1"/>
</dbReference>
<feature type="signal peptide" evidence="10">
    <location>
        <begin position="1"/>
        <end position="27"/>
    </location>
</feature>
<keyword evidence="7" id="KW-0186">Copper</keyword>
<dbReference type="OrthoDB" id="5242236at2"/>
<dbReference type="SUPFAM" id="SSF81296">
    <property type="entry name" value="E set domains"/>
    <property type="match status" value="1"/>
</dbReference>
<keyword evidence="4" id="KW-0479">Metal-binding</keyword>
<evidence type="ECO:0000256" key="3">
    <source>
        <dbReference type="ARBA" id="ARBA00022692"/>
    </source>
</evidence>
<dbReference type="InterPro" id="IPR007348">
    <property type="entry name" value="CopC_dom"/>
</dbReference>
<evidence type="ECO:0000256" key="8">
    <source>
        <dbReference type="ARBA" id="ARBA00023136"/>
    </source>
</evidence>
<keyword evidence="2" id="KW-1003">Cell membrane</keyword>
<evidence type="ECO:0000313" key="14">
    <source>
        <dbReference type="Proteomes" id="UP000199645"/>
    </source>
</evidence>
<feature type="transmembrane region" description="Helical" evidence="9">
    <location>
        <begin position="180"/>
        <end position="200"/>
    </location>
</feature>
<dbReference type="GO" id="GO:0005507">
    <property type="term" value="F:copper ion binding"/>
    <property type="evidence" value="ECO:0007669"/>
    <property type="project" value="InterPro"/>
</dbReference>
<feature type="transmembrane region" description="Helical" evidence="9">
    <location>
        <begin position="220"/>
        <end position="242"/>
    </location>
</feature>
<keyword evidence="3 9" id="KW-0812">Transmembrane</keyword>
<keyword evidence="6 9" id="KW-1133">Transmembrane helix</keyword>
<feature type="transmembrane region" description="Helical" evidence="9">
    <location>
        <begin position="353"/>
        <end position="378"/>
    </location>
</feature>
<dbReference type="GO" id="GO:0005886">
    <property type="term" value="C:plasma membrane"/>
    <property type="evidence" value="ECO:0007669"/>
    <property type="project" value="UniProtKB-SubCell"/>
</dbReference>
<dbReference type="AlphaFoldDB" id="A0A1I2CK58"/>
<dbReference type="GO" id="GO:0042597">
    <property type="term" value="C:periplasmic space"/>
    <property type="evidence" value="ECO:0007669"/>
    <property type="project" value="InterPro"/>
</dbReference>
<name>A0A1I2CK58_9ACTN</name>
<evidence type="ECO:0000259" key="12">
    <source>
        <dbReference type="Pfam" id="PF05425"/>
    </source>
</evidence>
<dbReference type="Pfam" id="PF05425">
    <property type="entry name" value="CopD"/>
    <property type="match status" value="1"/>
</dbReference>
<feature type="transmembrane region" description="Helical" evidence="9">
    <location>
        <begin position="149"/>
        <end position="168"/>
    </location>
</feature>
<comment type="subcellular location">
    <subcellularLocation>
        <location evidence="1">Cell membrane</location>
        <topology evidence="1">Multi-pass membrane protein</topology>
    </subcellularLocation>
</comment>
<dbReference type="STRING" id="35752.SAMN05421541_10348"/>
<sequence>MTRVLAVLFVLLTSVLVLPASPASAHAATVGSTPAPGSVIGASPSEVTVTFSEPVTPVEGRVQVIAPDGERISGKVQGGGTVLRIPLRKASKPLGTYLISFRVISADSHPVGGAITFSVGAPSARPEEPAATTGPHPSVAVAVPLLKTIGYAGVTLIVGPALFLAFLWPPRRSRGGALRMIRIGLALTAAATLGALGSQAQQGSGAPLWTLTADEFLEVVTSQYGLLLLGRLAILGALAVLLPPLLRRPPRTVSVPLTVPVPVLVGAGAPVPRPAPAPKPQPQLTPRKARAWAVLGLGAAGLATWPMTGHAIAVPLPAVTVTAGVVHMAAMATWIGGLVTLTVFLLRGTHERMLGVVLPVWSRWAALAVIWLVMAGVVQSVIQLGSVPALWRTDYGRLLLVKVGVLAVVLVAAAGARRMVNRARNGRGLRRTVLVEVVASVLILGLSSVLVQVDPGRSAAANEKAVGGKGVSETLTSDLYTVQFNIYPVELGEWNTVHAFLYRPDGAPLQAEEWQVSARLLDPPLEAVKQPMAGLLPGNQALGSLTFPLAGTYELVFTIRVSEIDRASVKTTVTVGR</sequence>
<keyword evidence="8 9" id="KW-0472">Membrane</keyword>
<evidence type="ECO:0000313" key="13">
    <source>
        <dbReference type="EMBL" id="SFE68696.1"/>
    </source>
</evidence>
<feature type="domain" description="CopC" evidence="11">
    <location>
        <begin position="26"/>
        <end position="119"/>
    </location>
</feature>
<protein>
    <submittedName>
        <fullName evidence="13">Copper transport protein</fullName>
    </submittedName>
</protein>
<feature type="transmembrane region" description="Helical" evidence="9">
    <location>
        <begin position="291"/>
        <end position="313"/>
    </location>
</feature>
<dbReference type="InterPro" id="IPR032694">
    <property type="entry name" value="CopC/D"/>
</dbReference>
<evidence type="ECO:0000256" key="1">
    <source>
        <dbReference type="ARBA" id="ARBA00004651"/>
    </source>
</evidence>
<feature type="transmembrane region" description="Helical" evidence="9">
    <location>
        <begin position="398"/>
        <end position="420"/>
    </location>
</feature>
<evidence type="ECO:0000256" key="6">
    <source>
        <dbReference type="ARBA" id="ARBA00022989"/>
    </source>
</evidence>
<feature type="domain" description="Copper resistance protein D" evidence="12">
    <location>
        <begin position="357"/>
        <end position="450"/>
    </location>
</feature>
<dbReference type="Pfam" id="PF04234">
    <property type="entry name" value="CopC"/>
    <property type="match status" value="1"/>
</dbReference>
<keyword evidence="14" id="KW-1185">Reference proteome</keyword>
<evidence type="ECO:0000256" key="4">
    <source>
        <dbReference type="ARBA" id="ARBA00022723"/>
    </source>
</evidence>
<accession>A0A1I2CK58</accession>
<keyword evidence="5 10" id="KW-0732">Signal</keyword>
<evidence type="ECO:0000256" key="9">
    <source>
        <dbReference type="SAM" id="Phobius"/>
    </source>
</evidence>
<dbReference type="InterPro" id="IPR008457">
    <property type="entry name" value="Cu-R_CopD_dom"/>
</dbReference>
<proteinExistence type="predicted"/>
<feature type="chain" id="PRO_5038795395" evidence="10">
    <location>
        <begin position="28"/>
        <end position="577"/>
    </location>
</feature>
<organism evidence="13 14">
    <name type="scientific">Actinoplanes philippinensis</name>
    <dbReference type="NCBI Taxonomy" id="35752"/>
    <lineage>
        <taxon>Bacteria</taxon>
        <taxon>Bacillati</taxon>
        <taxon>Actinomycetota</taxon>
        <taxon>Actinomycetes</taxon>
        <taxon>Micromonosporales</taxon>
        <taxon>Micromonosporaceae</taxon>
        <taxon>Actinoplanes</taxon>
    </lineage>
</organism>